<dbReference type="Proteomes" id="UP000660380">
    <property type="component" value="Unassembled WGS sequence"/>
</dbReference>
<evidence type="ECO:0000313" key="1">
    <source>
        <dbReference type="EMBL" id="MBD2608766.1"/>
    </source>
</evidence>
<dbReference type="EMBL" id="JACJTA010000108">
    <property type="protein sequence ID" value="MBD2608766.1"/>
    <property type="molecule type" value="Genomic_DNA"/>
</dbReference>
<gene>
    <name evidence="1" type="ORF">H6G81_30680</name>
</gene>
<evidence type="ECO:0000313" key="2">
    <source>
        <dbReference type="Proteomes" id="UP000660380"/>
    </source>
</evidence>
<accession>A0ABR8H0I9</accession>
<keyword evidence="2" id="KW-1185">Reference proteome</keyword>
<dbReference type="RefSeq" id="WP_029633621.1">
    <property type="nucleotide sequence ID" value="NZ_JACJTA010000108.1"/>
</dbReference>
<organism evidence="1 2">
    <name type="scientific">Scytonema hofmannii FACHB-248</name>
    <dbReference type="NCBI Taxonomy" id="1842502"/>
    <lineage>
        <taxon>Bacteria</taxon>
        <taxon>Bacillati</taxon>
        <taxon>Cyanobacteriota</taxon>
        <taxon>Cyanophyceae</taxon>
        <taxon>Nostocales</taxon>
        <taxon>Scytonemataceae</taxon>
        <taxon>Scytonema</taxon>
    </lineage>
</organism>
<reference evidence="1 2" key="1">
    <citation type="journal article" date="2020" name="ISME J.">
        <title>Comparative genomics reveals insights into cyanobacterial evolution and habitat adaptation.</title>
        <authorList>
            <person name="Chen M.Y."/>
            <person name="Teng W.K."/>
            <person name="Zhao L."/>
            <person name="Hu C.X."/>
            <person name="Zhou Y.K."/>
            <person name="Han B.P."/>
            <person name="Song L.R."/>
            <person name="Shu W.S."/>
        </authorList>
    </citation>
    <scope>NUCLEOTIDE SEQUENCE [LARGE SCALE GENOMIC DNA]</scope>
    <source>
        <strain evidence="1 2">FACHB-248</strain>
    </source>
</reference>
<name>A0ABR8H0I9_9CYAN</name>
<proteinExistence type="predicted"/>
<sequence>MTQLELKNHQVWQDLITIVENIDSNALAKEHLEACDYKVCGYWDEQDVFYEEVILPRTLETQLLSSSIGFTGKERFLQLKFSLQTTLAAMVQLNPQIQKVGELVLIYDENLEFLDERWLLDVDSPLLRMNVTEP</sequence>
<comment type="caution">
    <text evidence="1">The sequence shown here is derived from an EMBL/GenBank/DDBJ whole genome shotgun (WGS) entry which is preliminary data.</text>
</comment>
<protein>
    <submittedName>
        <fullName evidence="1">Uncharacterized protein</fullName>
    </submittedName>
</protein>